<evidence type="ECO:0000313" key="2">
    <source>
        <dbReference type="EMBL" id="CCE85037.1"/>
    </source>
</evidence>
<dbReference type="PANTHER" id="PTHR34065:SF1">
    <property type="entry name" value="CELL DIVISION CONTROL PROTEIN 14"/>
    <property type="match status" value="1"/>
</dbReference>
<sequence>MEQDITEVVELLSSDKMSDLEQAVLKLNDILLELLPLIKGIRQSGAIQQHNRLSDFLALQDDFEFNIVSHLIHYYKKCWDTFESIDQEILLLSNRALQGLLLLHPGSRKVFHRRSNMLTLINFLRLPNEGEEEKTLPVKVTISFISTAIHVLLKDLKNVRVFEENEGCMLIIGKLSKSPGVSLPQSNMHQDLNFKIIEFLIFYMTEEHSISSSQEVRSSSEKAELLRPCFAEIDSLMENINSLKNLY</sequence>
<keyword evidence="3" id="KW-1185">Reference proteome</keyword>
<reference evidence="3" key="2">
    <citation type="journal article" date="2012" name="G3 (Bethesda)">
        <title>Pichia sorbitophila, an interspecies yeast hybrid reveals early steps of genome resolution following polyploidization.</title>
        <authorList>
            <person name="Leh Louis V."/>
            <person name="Despons L."/>
            <person name="Friedrich A."/>
            <person name="Martin T."/>
            <person name="Durrens P."/>
            <person name="Casaregola S."/>
            <person name="Neuveglise C."/>
            <person name="Fairhead C."/>
            <person name="Marck C."/>
            <person name="Cruz J.A."/>
            <person name="Straub M.L."/>
            <person name="Kugler V."/>
            <person name="Sacerdot C."/>
            <person name="Uzunov Z."/>
            <person name="Thierry A."/>
            <person name="Weiss S."/>
            <person name="Bleykasten C."/>
            <person name="De Montigny J."/>
            <person name="Jacques N."/>
            <person name="Jung P."/>
            <person name="Lemaire M."/>
            <person name="Mallet S."/>
            <person name="Morel G."/>
            <person name="Richard G.F."/>
            <person name="Sarkar A."/>
            <person name="Savel G."/>
            <person name="Schacherer J."/>
            <person name="Seret M.L."/>
            <person name="Talla E."/>
            <person name="Samson G."/>
            <person name="Jubin C."/>
            <person name="Poulain J."/>
            <person name="Vacherie B."/>
            <person name="Barbe V."/>
            <person name="Pelletier E."/>
            <person name="Sherman D.J."/>
            <person name="Westhof E."/>
            <person name="Weissenbach J."/>
            <person name="Baret P.V."/>
            <person name="Wincker P."/>
            <person name="Gaillardin C."/>
            <person name="Dujon B."/>
            <person name="Souciet J.L."/>
        </authorList>
    </citation>
    <scope>NUCLEOTIDE SEQUENCE [LARGE SCALE GENOMIC DNA]</scope>
    <source>
        <strain evidence="3">ATCC MYA-4447 / BCRC 22081 / CBS 7064 / NBRC 10061 / NRRL Y-12695</strain>
    </source>
</reference>
<dbReference type="InterPro" id="IPR012535">
    <property type="entry name" value="Cell_div_Cdc14"/>
</dbReference>
<dbReference type="InParanoid" id="G8Y992"/>
<reference evidence="1" key="1">
    <citation type="submission" date="2011-10" db="EMBL/GenBank/DDBJ databases">
        <authorList>
            <person name="Genoscope - CEA"/>
        </authorList>
    </citation>
    <scope>NUCLEOTIDE SEQUENCE</scope>
</reference>
<dbReference type="eggNOG" id="ENOG502S6JC">
    <property type="taxonomic scope" value="Eukaryota"/>
</dbReference>
<dbReference type="STRING" id="559304.G8Y992"/>
<name>G8Y992_PICSO</name>
<organism evidence="1 3">
    <name type="scientific">Pichia sorbitophila (strain ATCC MYA-4447 / BCRC 22081 / CBS 7064 / NBRC 10061 / NRRL Y-12695)</name>
    <name type="common">Hybrid yeast</name>
    <dbReference type="NCBI Taxonomy" id="559304"/>
    <lineage>
        <taxon>Eukaryota</taxon>
        <taxon>Fungi</taxon>
        <taxon>Dikarya</taxon>
        <taxon>Ascomycota</taxon>
        <taxon>Saccharomycotina</taxon>
        <taxon>Pichiomycetes</taxon>
        <taxon>Debaryomycetaceae</taxon>
        <taxon>Millerozyma</taxon>
    </lineage>
</organism>
<dbReference type="OMA" id="QDNFQYN"/>
<evidence type="ECO:0000313" key="1">
    <source>
        <dbReference type="EMBL" id="CCE84006.1"/>
    </source>
</evidence>
<gene>
    <name evidence="1" type="primary">Piso0_004606</name>
    <name evidence="1" type="ORF">GNLVRS01_PISO0K20580g</name>
    <name evidence="2" type="ORF">GNLVRS01_PISO0L20581g</name>
</gene>
<dbReference type="Proteomes" id="UP000005222">
    <property type="component" value="Chromosome K"/>
</dbReference>
<dbReference type="OrthoDB" id="5357220at2759"/>
<dbReference type="EMBL" id="FO082049">
    <property type="protein sequence ID" value="CCE84006.1"/>
    <property type="molecule type" value="Genomic_DNA"/>
</dbReference>
<dbReference type="HOGENOM" id="CLU_1069869_0_0_1"/>
<dbReference type="EMBL" id="FO082048">
    <property type="protein sequence ID" value="CCE85037.1"/>
    <property type="molecule type" value="Genomic_DNA"/>
</dbReference>
<protein>
    <submittedName>
        <fullName evidence="1">Piso0_004606 protein</fullName>
    </submittedName>
</protein>
<accession>G8Y992</accession>
<dbReference type="AlphaFoldDB" id="G8Y992"/>
<dbReference type="Pfam" id="PF08045">
    <property type="entry name" value="CDC14"/>
    <property type="match status" value="1"/>
</dbReference>
<evidence type="ECO:0000313" key="3">
    <source>
        <dbReference type="Proteomes" id="UP000005222"/>
    </source>
</evidence>
<dbReference type="PANTHER" id="PTHR34065">
    <property type="entry name" value="CELL DIVISION CONTROL PROTEIN 14"/>
    <property type="match status" value="1"/>
</dbReference>
<proteinExistence type="predicted"/>
<dbReference type="Proteomes" id="UP000005222">
    <property type="component" value="Chromosome L"/>
</dbReference>